<protein>
    <submittedName>
        <fullName evidence="3">Transposase</fullName>
    </submittedName>
</protein>
<dbReference type="SUPFAM" id="SSF53098">
    <property type="entry name" value="Ribonuclease H-like"/>
    <property type="match status" value="1"/>
</dbReference>
<dbReference type="InterPro" id="IPR012337">
    <property type="entry name" value="RNaseH-like_sf"/>
</dbReference>
<evidence type="ECO:0000256" key="1">
    <source>
        <dbReference type="SAM" id="MobiDB-lite"/>
    </source>
</evidence>
<proteinExistence type="predicted"/>
<accession>A0A5N7MUI8</accession>
<dbReference type="EMBL" id="VOSK01000413">
    <property type="protein sequence ID" value="MPR30642.1"/>
    <property type="molecule type" value="Genomic_DNA"/>
</dbReference>
<feature type="domain" description="Transposase Tn5-like N-terminal" evidence="2">
    <location>
        <begin position="79"/>
        <end position="137"/>
    </location>
</feature>
<evidence type="ECO:0000313" key="3">
    <source>
        <dbReference type="EMBL" id="MPR30642.1"/>
    </source>
</evidence>
<evidence type="ECO:0000313" key="4">
    <source>
        <dbReference type="Proteomes" id="UP000403266"/>
    </source>
</evidence>
<dbReference type="Pfam" id="PF14706">
    <property type="entry name" value="Tnp_DNA_bind"/>
    <property type="match status" value="1"/>
</dbReference>
<dbReference type="AlphaFoldDB" id="A0A5N7MUI8"/>
<comment type="caution">
    <text evidence="3">The sequence shown here is derived from an EMBL/GenBank/DDBJ whole genome shotgun (WGS) entry which is preliminary data.</text>
</comment>
<reference evidence="3 4" key="1">
    <citation type="journal article" date="2019" name="Syst. Appl. Microbiol.">
        <title>Microvirga tunisiensis sp. nov., a root nodule symbiotic bacterium isolated from Lupinus micranthus and L. luteus grown in Northern Tunisia.</title>
        <authorList>
            <person name="Msaddak A."/>
            <person name="Rejili M."/>
            <person name="Duran D."/>
            <person name="Mars M."/>
            <person name="Palacios J.M."/>
            <person name="Ruiz-Argueso T."/>
            <person name="Rey L."/>
            <person name="Imperial J."/>
        </authorList>
    </citation>
    <scope>NUCLEOTIDE SEQUENCE [LARGE SCALE GENOMIC DNA]</scope>
    <source>
        <strain evidence="3 4">Lmie10</strain>
    </source>
</reference>
<keyword evidence="4" id="KW-1185">Reference proteome</keyword>
<dbReference type="InterPro" id="IPR014735">
    <property type="entry name" value="Transposase_Tn5-like_N"/>
</dbReference>
<dbReference type="InterPro" id="IPR038215">
    <property type="entry name" value="TN5-like_N_sf"/>
</dbReference>
<evidence type="ECO:0000259" key="2">
    <source>
        <dbReference type="Pfam" id="PF14706"/>
    </source>
</evidence>
<dbReference type="Gene3D" id="1.10.246.40">
    <property type="entry name" value="Tn5 transposase, domain 1"/>
    <property type="match status" value="1"/>
</dbReference>
<dbReference type="OrthoDB" id="29815at2"/>
<feature type="region of interest" description="Disordered" evidence="1">
    <location>
        <begin position="50"/>
        <end position="77"/>
    </location>
</feature>
<dbReference type="Proteomes" id="UP000403266">
    <property type="component" value="Unassembled WGS sequence"/>
</dbReference>
<gene>
    <name evidence="3" type="ORF">FS320_38060</name>
</gene>
<sequence>MSGSACLTGTKRDSLVGTSSSVRGVPWTGFCLGFPVILLIPACQPRAGPSAIRHGKAAREPDHDEGTPPCRSGDGTDATSWVERELAGCRFQDRRLGQRLRKLLTQMAGAVGGSLPLACQDWANTKAAYRFLSNPKVSEHAILQGHFQATRTRFVRGGGWACFLSGCGKYTYSVYAPEQGSTATAHTRLNPSAIFVQTRTQSCLMAEPGLSCVN</sequence>
<organism evidence="3 4">
    <name type="scientific">Microvirga tunisiensis</name>
    <dbReference type="NCBI Taxonomy" id="2108360"/>
    <lineage>
        <taxon>Bacteria</taxon>
        <taxon>Pseudomonadati</taxon>
        <taxon>Pseudomonadota</taxon>
        <taxon>Alphaproteobacteria</taxon>
        <taxon>Hyphomicrobiales</taxon>
        <taxon>Methylobacteriaceae</taxon>
        <taxon>Microvirga</taxon>
    </lineage>
</organism>
<name>A0A5N7MUI8_9HYPH</name>
<feature type="compositionally biased region" description="Basic and acidic residues" evidence="1">
    <location>
        <begin position="57"/>
        <end position="66"/>
    </location>
</feature>